<reference evidence="1" key="1">
    <citation type="submission" date="2014-07" db="EMBL/GenBank/DDBJ databases">
        <title>Identification of a novel salt tolerance gene in wild soybean by whole-genome sequencing.</title>
        <authorList>
            <person name="Lam H.-M."/>
            <person name="Qi X."/>
            <person name="Li M.-W."/>
            <person name="Liu X."/>
            <person name="Xie M."/>
            <person name="Ni M."/>
            <person name="Xu X."/>
        </authorList>
    </citation>
    <scope>NUCLEOTIDE SEQUENCE [LARGE SCALE GENOMIC DNA]</scope>
    <source>
        <tissue evidence="1">Root</tissue>
    </source>
</reference>
<proteinExistence type="predicted"/>
<reference evidence="2 3" key="2">
    <citation type="submission" date="2018-09" db="EMBL/GenBank/DDBJ databases">
        <title>A high-quality reference genome of wild soybean provides a powerful tool to mine soybean genomes.</title>
        <authorList>
            <person name="Xie M."/>
            <person name="Chung C.Y.L."/>
            <person name="Li M.-W."/>
            <person name="Wong F.-L."/>
            <person name="Chan T.-F."/>
            <person name="Lam H.-M."/>
        </authorList>
    </citation>
    <scope>NUCLEOTIDE SEQUENCE [LARGE SCALE GENOMIC DNA]</scope>
    <source>
        <strain evidence="3">cv. W05</strain>
        <tissue evidence="2">Hypocotyl of etiolated seedlings</tissue>
    </source>
</reference>
<dbReference type="Proteomes" id="UP000289340">
    <property type="component" value="Chromosome 19"/>
</dbReference>
<gene>
    <name evidence="2" type="ORF">D0Y65_050855</name>
    <name evidence="1" type="ORF">glysoja_038733</name>
</gene>
<evidence type="ECO:0000313" key="2">
    <source>
        <dbReference type="EMBL" id="RZB46978.1"/>
    </source>
</evidence>
<dbReference type="Proteomes" id="UP000053555">
    <property type="component" value="Unassembled WGS sequence"/>
</dbReference>
<keyword evidence="3" id="KW-1185">Reference proteome</keyword>
<protein>
    <submittedName>
        <fullName evidence="1">Uncharacterized protein</fullName>
    </submittedName>
</protein>
<dbReference type="AlphaFoldDB" id="A0A0B2SKI3"/>
<evidence type="ECO:0000313" key="3">
    <source>
        <dbReference type="Proteomes" id="UP000289340"/>
    </source>
</evidence>
<name>A0A0B2SKI3_GLYSO</name>
<accession>A0A0B2SKI3</accession>
<sequence>MAEGSRENLNSNLFAFSPKFRRSQIVLAVAEHGKPSLIEIPHFVTFLLCHRELALGFPPQKCCSLGDVVSSDDNFSSPFNFNCMIMGLWVYV</sequence>
<dbReference type="EMBL" id="KN642099">
    <property type="protein sequence ID" value="KHN45555.1"/>
    <property type="molecule type" value="Genomic_DNA"/>
</dbReference>
<evidence type="ECO:0000313" key="1">
    <source>
        <dbReference type="EMBL" id="KHN45555.1"/>
    </source>
</evidence>
<organism evidence="1">
    <name type="scientific">Glycine soja</name>
    <name type="common">Wild soybean</name>
    <dbReference type="NCBI Taxonomy" id="3848"/>
    <lineage>
        <taxon>Eukaryota</taxon>
        <taxon>Viridiplantae</taxon>
        <taxon>Streptophyta</taxon>
        <taxon>Embryophyta</taxon>
        <taxon>Tracheophyta</taxon>
        <taxon>Spermatophyta</taxon>
        <taxon>Magnoliopsida</taxon>
        <taxon>eudicotyledons</taxon>
        <taxon>Gunneridae</taxon>
        <taxon>Pentapetalae</taxon>
        <taxon>rosids</taxon>
        <taxon>fabids</taxon>
        <taxon>Fabales</taxon>
        <taxon>Fabaceae</taxon>
        <taxon>Papilionoideae</taxon>
        <taxon>50 kb inversion clade</taxon>
        <taxon>NPAAA clade</taxon>
        <taxon>indigoferoid/millettioid clade</taxon>
        <taxon>Phaseoleae</taxon>
        <taxon>Glycine</taxon>
        <taxon>Glycine subgen. Soja</taxon>
    </lineage>
</organism>
<dbReference type="EMBL" id="QZWG01000019">
    <property type="protein sequence ID" value="RZB46978.1"/>
    <property type="molecule type" value="Genomic_DNA"/>
</dbReference>